<dbReference type="Proteomes" id="UP000774326">
    <property type="component" value="Unassembled WGS sequence"/>
</dbReference>
<sequence length="917" mass="101028">MLAVVRRKEDLYEEEGLVDPLSGVSEQSDPWTVAFPVLGFRWWVPGVGFQSNTSFWMRHHGQDTTVWSLDTSNTVWRTVRVEWVLFSDVAIVVNVSDSGQTSVGHVVQAGCGLERGTTFTVSNGNWELGALHALQEDGFFVGLFDNFHHGNSGFVLLTGVLFESWPVFCAWDHFSNSGDELTTVTGTKGESSTQDITVRETTTGSKTDKVIQGDNTVDDISHVDIDWSEASLLERPSHFHLTVDTLLSQDGNLWLVCEGRNTQVQGRIVGQLEGETWIRVVQDLLEFLVSALWVVSQSLQLVGSLRPGLLQLASFRDKDFFTVELDIDGLLLGEDWFSDQADVLGRNTVFSKDGLELVDSRLGNLEHRTQFFVEEGCQQFFFFRRNVNVQPTSTSKGHFEQGDDQTTIGSIVLADNLTASKDLTSAANKLIRDSATHNLAEAAAEIKAMVGFSPMAKASPVEMIESPKEVAVTPTSATGTCHGPTIWSRSIKPVTVLSPMVIKKLLEPTAGKWRTRDKAFSKLTASSCTCCNFKSSVLATLDIFGGLPNKMDISRSIGVDLEDVQVLGGNTHDVTFLRFVTPDFHWRHTWFQGEDVSQFELGTQPVVMDKLWQGVGQTTGTNIVDRLDWVSVTKSNTGVNDLLGTTLHFWVTSLDRGEIQISRTFTRGNGGGSTTTETNQHGLTTKNDQGRAWSDLLVLQGELWSDGTHTTGNHDWLVETSDFLLVIGVSDLGGQSSEEEAMWPGLPTFNSHGCSKSGINKSETEKPPNPHLDLEPLPTAPSSLISPPEPVAAPANGETAVGWLWVSTLTRVWTLSAWEVQTLVFGFGVNNVEDLVTTMFGVNLGKHEQLDIGWVSAHLVDKGVHQVVDFTLVKSQTKNLVSGFQLLLWVRGQVHFNQRLRRVVGKKIVLGWSRADV</sequence>
<organism evidence="2 3">
    <name type="scientific">Wickerhamomyces pijperi</name>
    <name type="common">Yeast</name>
    <name type="synonym">Pichia pijperi</name>
    <dbReference type="NCBI Taxonomy" id="599730"/>
    <lineage>
        <taxon>Eukaryota</taxon>
        <taxon>Fungi</taxon>
        <taxon>Dikarya</taxon>
        <taxon>Ascomycota</taxon>
        <taxon>Saccharomycotina</taxon>
        <taxon>Saccharomycetes</taxon>
        <taxon>Phaffomycetales</taxon>
        <taxon>Wickerhamomycetaceae</taxon>
        <taxon>Wickerhamomyces</taxon>
    </lineage>
</organism>
<evidence type="ECO:0000313" key="2">
    <source>
        <dbReference type="EMBL" id="KAH3684827.1"/>
    </source>
</evidence>
<gene>
    <name evidence="2" type="ORF">WICPIJ_004180</name>
</gene>
<dbReference type="AlphaFoldDB" id="A0A9P8Q5R2"/>
<dbReference type="OrthoDB" id="10600143at2759"/>
<proteinExistence type="predicted"/>
<keyword evidence="3" id="KW-1185">Reference proteome</keyword>
<feature type="region of interest" description="Disordered" evidence="1">
    <location>
        <begin position="665"/>
        <end position="687"/>
    </location>
</feature>
<comment type="caution">
    <text evidence="2">The sequence shown here is derived from an EMBL/GenBank/DDBJ whole genome shotgun (WGS) entry which is preliminary data.</text>
</comment>
<feature type="region of interest" description="Disordered" evidence="1">
    <location>
        <begin position="753"/>
        <end position="791"/>
    </location>
</feature>
<reference evidence="2" key="2">
    <citation type="submission" date="2021-01" db="EMBL/GenBank/DDBJ databases">
        <authorList>
            <person name="Schikora-Tamarit M.A."/>
        </authorList>
    </citation>
    <scope>NUCLEOTIDE SEQUENCE</scope>
    <source>
        <strain evidence="2">CBS2887</strain>
    </source>
</reference>
<accession>A0A9P8Q5R2</accession>
<evidence type="ECO:0000313" key="3">
    <source>
        <dbReference type="Proteomes" id="UP000774326"/>
    </source>
</evidence>
<dbReference type="EMBL" id="JAEUBG010002298">
    <property type="protein sequence ID" value="KAH3684827.1"/>
    <property type="molecule type" value="Genomic_DNA"/>
</dbReference>
<feature type="compositionally biased region" description="Basic and acidic residues" evidence="1">
    <location>
        <begin position="762"/>
        <end position="774"/>
    </location>
</feature>
<evidence type="ECO:0000256" key="1">
    <source>
        <dbReference type="SAM" id="MobiDB-lite"/>
    </source>
</evidence>
<protein>
    <submittedName>
        <fullName evidence="2">Uncharacterized protein</fullName>
    </submittedName>
</protein>
<reference evidence="2" key="1">
    <citation type="journal article" date="2021" name="Open Biol.">
        <title>Shared evolutionary footprints suggest mitochondrial oxidative damage underlies multiple complex I losses in fungi.</title>
        <authorList>
            <person name="Schikora-Tamarit M.A."/>
            <person name="Marcet-Houben M."/>
            <person name="Nosek J."/>
            <person name="Gabaldon T."/>
        </authorList>
    </citation>
    <scope>NUCLEOTIDE SEQUENCE</scope>
    <source>
        <strain evidence="2">CBS2887</strain>
    </source>
</reference>
<name>A0A9P8Q5R2_WICPI</name>